<keyword evidence="6" id="KW-0812">Transmembrane</keyword>
<feature type="transmembrane region" description="Helical" evidence="6">
    <location>
        <begin position="21"/>
        <end position="41"/>
    </location>
</feature>
<dbReference type="Proteomes" id="UP000176492">
    <property type="component" value="Unassembled WGS sequence"/>
</dbReference>
<protein>
    <recommendedName>
        <fullName evidence="7">HYDIN/VesB/CFA65-like Ig-like domain-containing protein</fullName>
    </recommendedName>
</protein>
<dbReference type="PANTHER" id="PTHR37833:SF1">
    <property type="entry name" value="SIGNAL PEPTIDE PROTEIN"/>
    <property type="match status" value="1"/>
</dbReference>
<evidence type="ECO:0000256" key="2">
    <source>
        <dbReference type="ARBA" id="ARBA00004496"/>
    </source>
</evidence>
<feature type="domain" description="HYDIN/VesB/CFA65-like Ig-like" evidence="7">
    <location>
        <begin position="70"/>
        <end position="169"/>
    </location>
</feature>
<keyword evidence="5" id="KW-0966">Cell projection</keyword>
<comment type="subcellular location">
    <subcellularLocation>
        <location evidence="1">Cell projection</location>
        <location evidence="1">Cilium</location>
    </subcellularLocation>
    <subcellularLocation>
        <location evidence="2">Cytoplasm</location>
    </subcellularLocation>
</comment>
<keyword evidence="4" id="KW-0969">Cilium</keyword>
<evidence type="ECO:0000313" key="9">
    <source>
        <dbReference type="Proteomes" id="UP000176492"/>
    </source>
</evidence>
<dbReference type="AlphaFoldDB" id="A0A1F4W7W5"/>
<evidence type="ECO:0000256" key="3">
    <source>
        <dbReference type="ARBA" id="ARBA00022490"/>
    </source>
</evidence>
<dbReference type="InterPro" id="IPR053879">
    <property type="entry name" value="HYDIN_VesB_CFA65-like_Ig"/>
</dbReference>
<evidence type="ECO:0000256" key="5">
    <source>
        <dbReference type="ARBA" id="ARBA00023273"/>
    </source>
</evidence>
<dbReference type="EMBL" id="MEVM01000145">
    <property type="protein sequence ID" value="OGC65527.1"/>
    <property type="molecule type" value="Genomic_DNA"/>
</dbReference>
<evidence type="ECO:0000256" key="6">
    <source>
        <dbReference type="SAM" id="Phobius"/>
    </source>
</evidence>
<reference evidence="8 9" key="1">
    <citation type="journal article" date="2016" name="Nat. Commun.">
        <title>Thousands of microbial genomes shed light on interconnected biogeochemical processes in an aquifer system.</title>
        <authorList>
            <person name="Anantharaman K."/>
            <person name="Brown C.T."/>
            <person name="Hug L.A."/>
            <person name="Sharon I."/>
            <person name="Castelle C.J."/>
            <person name="Probst A.J."/>
            <person name="Thomas B.C."/>
            <person name="Singh A."/>
            <person name="Wilkins M.J."/>
            <person name="Karaoz U."/>
            <person name="Brodie E.L."/>
            <person name="Williams K.H."/>
            <person name="Hubbard S.S."/>
            <person name="Banfield J.F."/>
        </authorList>
    </citation>
    <scope>NUCLEOTIDE SEQUENCE [LARGE SCALE GENOMIC DNA]</scope>
</reference>
<gene>
    <name evidence="8" type="ORF">A3J33_02915</name>
</gene>
<dbReference type="InterPro" id="IPR013783">
    <property type="entry name" value="Ig-like_fold"/>
</dbReference>
<accession>A0A1F4W7W5</accession>
<name>A0A1F4W7W5_UNCKA</name>
<proteinExistence type="predicted"/>
<evidence type="ECO:0000256" key="1">
    <source>
        <dbReference type="ARBA" id="ARBA00004138"/>
    </source>
</evidence>
<organism evidence="8 9">
    <name type="scientific">candidate division WWE3 bacterium RIFCSPLOWO2_02_FULL_53_10</name>
    <dbReference type="NCBI Taxonomy" id="1802629"/>
    <lineage>
        <taxon>Bacteria</taxon>
        <taxon>Katanobacteria</taxon>
    </lineage>
</organism>
<dbReference type="GO" id="GO:0005737">
    <property type="term" value="C:cytoplasm"/>
    <property type="evidence" value="ECO:0007669"/>
    <property type="project" value="UniProtKB-SubCell"/>
</dbReference>
<evidence type="ECO:0000256" key="4">
    <source>
        <dbReference type="ARBA" id="ARBA00023069"/>
    </source>
</evidence>
<dbReference type="Pfam" id="PF22544">
    <property type="entry name" value="HYDIN_VesB_CFA65-like_Ig"/>
    <property type="match status" value="1"/>
</dbReference>
<sequence length="177" mass="18658">MNESCCDEPMKTKKVSKISPMALIIGALTLLTLVGGFILAANSGPAKLSDTGAQAYTDHTSFEWGEINIKGGNATHEFTIENKGAGALELANILTSCACTSAQVTINGTPSPYFGMHSTSSWIGQIDPGQTATISVIFDPLFHGPEAVGPVQRLISVETNDPQNAKMEFELTGNVVK</sequence>
<keyword evidence="3" id="KW-0963">Cytoplasm</keyword>
<dbReference type="PANTHER" id="PTHR37833">
    <property type="entry name" value="LIPOPROTEIN-RELATED"/>
    <property type="match status" value="1"/>
</dbReference>
<keyword evidence="6" id="KW-0472">Membrane</keyword>
<dbReference type="Gene3D" id="2.60.40.10">
    <property type="entry name" value="Immunoglobulins"/>
    <property type="match status" value="1"/>
</dbReference>
<keyword evidence="6" id="KW-1133">Transmembrane helix</keyword>
<evidence type="ECO:0000313" key="8">
    <source>
        <dbReference type="EMBL" id="OGC65527.1"/>
    </source>
</evidence>
<evidence type="ECO:0000259" key="7">
    <source>
        <dbReference type="Pfam" id="PF22544"/>
    </source>
</evidence>
<comment type="caution">
    <text evidence="8">The sequence shown here is derived from an EMBL/GenBank/DDBJ whole genome shotgun (WGS) entry which is preliminary data.</text>
</comment>